<comment type="catalytic activity">
    <reaction evidence="11">
        <text>2-C-methyl-D-erythritol 4-phosphate + NADP(+) = 1-deoxy-D-xylulose 5-phosphate + NADPH + H(+)</text>
        <dbReference type="Rhea" id="RHEA:13717"/>
        <dbReference type="ChEBI" id="CHEBI:15378"/>
        <dbReference type="ChEBI" id="CHEBI:57783"/>
        <dbReference type="ChEBI" id="CHEBI:57792"/>
        <dbReference type="ChEBI" id="CHEBI:58262"/>
        <dbReference type="ChEBI" id="CHEBI:58349"/>
        <dbReference type="EC" id="1.1.1.267"/>
    </reaction>
    <physiologicalReaction direction="right-to-left" evidence="11">
        <dbReference type="Rhea" id="RHEA:13719"/>
    </physiologicalReaction>
</comment>
<evidence type="ECO:0000259" key="12">
    <source>
        <dbReference type="Pfam" id="PF02670"/>
    </source>
</evidence>
<dbReference type="GO" id="GO:0030604">
    <property type="term" value="F:1-deoxy-D-xylulose-5-phosphate reductoisomerase activity"/>
    <property type="evidence" value="ECO:0007669"/>
    <property type="project" value="UniProtKB-EC"/>
</dbReference>
<organism evidence="15 16">
    <name type="scientific">Mycobacterium terramassiliense</name>
    <dbReference type="NCBI Taxonomy" id="1841859"/>
    <lineage>
        <taxon>Bacteria</taxon>
        <taxon>Bacillati</taxon>
        <taxon>Actinomycetota</taxon>
        <taxon>Actinomycetes</taxon>
        <taxon>Mycobacteriales</taxon>
        <taxon>Mycobacteriaceae</taxon>
        <taxon>Mycobacterium</taxon>
    </lineage>
</organism>
<evidence type="ECO:0000256" key="2">
    <source>
        <dbReference type="ARBA" id="ARBA00001946"/>
    </source>
</evidence>
<dbReference type="GO" id="GO:0030145">
    <property type="term" value="F:manganese ion binding"/>
    <property type="evidence" value="ECO:0007669"/>
    <property type="project" value="TreeGrafter"/>
</dbReference>
<dbReference type="SUPFAM" id="SSF69055">
    <property type="entry name" value="1-deoxy-D-xylulose-5-phosphate reductoisomerase, C-terminal domain"/>
    <property type="match status" value="1"/>
</dbReference>
<feature type="non-terminal residue" evidence="15">
    <location>
        <position position="1"/>
    </location>
</feature>
<evidence type="ECO:0000256" key="10">
    <source>
        <dbReference type="ARBA" id="ARBA00023229"/>
    </source>
</evidence>
<keyword evidence="15" id="KW-0413">Isomerase</keyword>
<accession>A0A2U3N7R9</accession>
<comment type="cofactor">
    <cofactor evidence="1">
        <name>Mn(2+)</name>
        <dbReference type="ChEBI" id="CHEBI:29035"/>
    </cofactor>
</comment>
<comment type="similarity">
    <text evidence="4">Belongs to the DXR family.</text>
</comment>
<keyword evidence="6" id="KW-0479">Metal-binding</keyword>
<name>A0A2U3N7R9_9MYCO</name>
<dbReference type="UniPathway" id="UPA00056">
    <property type="reaction ID" value="UER00092"/>
</dbReference>
<dbReference type="InterPro" id="IPR036169">
    <property type="entry name" value="DXPR_C_sf"/>
</dbReference>
<evidence type="ECO:0000259" key="13">
    <source>
        <dbReference type="Pfam" id="PF08436"/>
    </source>
</evidence>
<comment type="pathway">
    <text evidence="3">Isoprenoid biosynthesis; isopentenyl diphosphate biosynthesis via DXP pathway; isopentenyl diphosphate from 1-deoxy-D-xylulose 5-phosphate: step 1/6.</text>
</comment>
<dbReference type="InterPro" id="IPR013644">
    <property type="entry name" value="DXP_reductoisomerase_C"/>
</dbReference>
<dbReference type="PANTHER" id="PTHR30525:SF0">
    <property type="entry name" value="1-DEOXY-D-XYLULOSE 5-PHOSPHATE REDUCTOISOMERASE, CHLOROPLASTIC"/>
    <property type="match status" value="1"/>
</dbReference>
<dbReference type="Gene3D" id="3.40.50.720">
    <property type="entry name" value="NAD(P)-binding Rossmann-like Domain"/>
    <property type="match status" value="1"/>
</dbReference>
<dbReference type="SUPFAM" id="SSF51735">
    <property type="entry name" value="NAD(P)-binding Rossmann-fold domains"/>
    <property type="match status" value="1"/>
</dbReference>
<dbReference type="EMBL" id="FTRV01000010">
    <property type="protein sequence ID" value="SPM27520.1"/>
    <property type="molecule type" value="Genomic_DNA"/>
</dbReference>
<dbReference type="Pfam" id="PF02670">
    <property type="entry name" value="DXP_reductoisom"/>
    <property type="match status" value="1"/>
</dbReference>
<evidence type="ECO:0000256" key="3">
    <source>
        <dbReference type="ARBA" id="ARBA00005094"/>
    </source>
</evidence>
<dbReference type="NCBIfam" id="TIGR00243">
    <property type="entry name" value="Dxr"/>
    <property type="match status" value="1"/>
</dbReference>
<keyword evidence="16" id="KW-1185">Reference proteome</keyword>
<feature type="domain" description="1-deoxy-D-xylulose 5-phosphate reductoisomerase C-terminal" evidence="13">
    <location>
        <begin position="144"/>
        <end position="227"/>
    </location>
</feature>
<keyword evidence="10" id="KW-0414">Isoprene biosynthesis</keyword>
<comment type="cofactor">
    <cofactor evidence="2">
        <name>Mg(2+)</name>
        <dbReference type="ChEBI" id="CHEBI:18420"/>
    </cofactor>
</comment>
<evidence type="ECO:0000313" key="16">
    <source>
        <dbReference type="Proteomes" id="UP000241595"/>
    </source>
</evidence>
<dbReference type="GO" id="GO:0016853">
    <property type="term" value="F:isomerase activity"/>
    <property type="evidence" value="ECO:0007669"/>
    <property type="project" value="UniProtKB-KW"/>
</dbReference>
<dbReference type="GO" id="GO:0051484">
    <property type="term" value="P:isopentenyl diphosphate biosynthetic process, methylerythritol 4-phosphate pathway involved in terpenoid biosynthetic process"/>
    <property type="evidence" value="ECO:0007669"/>
    <property type="project" value="TreeGrafter"/>
</dbReference>
<dbReference type="InterPro" id="IPR036291">
    <property type="entry name" value="NAD(P)-bd_dom_sf"/>
</dbReference>
<sequence>VTNATAERRLRVLVLGSTGSIGTQALEVIAANPDRFEVVGLAAGGANPETVARQRAETGVTNVAVADERAAQQVGDVPFSGPEAVTRLVQETEADVVLNALVGALGLRPTLAALDSGARLALANKESLIAGGPLVLRAARPGQIVPVDSEHSALAQCLRGGSPNEVAKLVLTASGGPFRGWSAADLEAVTPEQAGAHPTWSMGPMNTLNSASLVNKGLELIETHLLFGIDYDRIEVVVHPQSIVHSMVTFTDGSTIAQASPPDMKLPISLALGWPHRVPGAAASCDFTTASSWEFEPLDSEVFPAVELARHAGVTGGCMTAVYNAANEEAAEAFLRGRIGFPAIVQTIADVLHAADQWAVSPANVDEVLDAQRWAREKAKRRIERVGDASAHKISGMV</sequence>
<protein>
    <recommendedName>
        <fullName evidence="5">1-deoxy-D-xylulose-5-phosphate reductoisomerase</fullName>
        <ecNumber evidence="5">1.1.1.267</ecNumber>
    </recommendedName>
</protein>
<dbReference type="HAMAP" id="MF_00183">
    <property type="entry name" value="DXP_reductoisom"/>
    <property type="match status" value="1"/>
</dbReference>
<dbReference type="GO" id="GO:0070402">
    <property type="term" value="F:NADPH binding"/>
    <property type="evidence" value="ECO:0007669"/>
    <property type="project" value="InterPro"/>
</dbReference>
<evidence type="ECO:0000313" key="15">
    <source>
        <dbReference type="EMBL" id="SPM27520.1"/>
    </source>
</evidence>
<dbReference type="Proteomes" id="UP000241595">
    <property type="component" value="Unassembled WGS sequence"/>
</dbReference>
<dbReference type="PIRSF" id="PIRSF006205">
    <property type="entry name" value="Dxp_reductismrs"/>
    <property type="match status" value="1"/>
</dbReference>
<evidence type="ECO:0000256" key="8">
    <source>
        <dbReference type="ARBA" id="ARBA00023002"/>
    </source>
</evidence>
<dbReference type="EC" id="1.1.1.267" evidence="5"/>
<evidence type="ECO:0000256" key="1">
    <source>
        <dbReference type="ARBA" id="ARBA00001936"/>
    </source>
</evidence>
<evidence type="ECO:0000256" key="11">
    <source>
        <dbReference type="ARBA" id="ARBA00048543"/>
    </source>
</evidence>
<dbReference type="Pfam" id="PF13288">
    <property type="entry name" value="DXPR_C"/>
    <property type="match status" value="1"/>
</dbReference>
<dbReference type="Gene3D" id="1.10.1740.10">
    <property type="match status" value="1"/>
</dbReference>
<keyword evidence="8" id="KW-0560">Oxidoreductase</keyword>
<keyword evidence="7" id="KW-0521">NADP</keyword>
<evidence type="ECO:0000256" key="5">
    <source>
        <dbReference type="ARBA" id="ARBA00012366"/>
    </source>
</evidence>
<evidence type="ECO:0000256" key="7">
    <source>
        <dbReference type="ARBA" id="ARBA00022857"/>
    </source>
</evidence>
<dbReference type="SUPFAM" id="SSF55347">
    <property type="entry name" value="Glyceraldehyde-3-phosphate dehydrogenase-like, C-terminal domain"/>
    <property type="match status" value="1"/>
</dbReference>
<proteinExistence type="inferred from homology"/>
<dbReference type="AlphaFoldDB" id="A0A2U3N7R9"/>
<evidence type="ECO:0000256" key="4">
    <source>
        <dbReference type="ARBA" id="ARBA00006825"/>
    </source>
</evidence>
<dbReference type="InterPro" id="IPR003821">
    <property type="entry name" value="DXP_reductoisomerase"/>
</dbReference>
<evidence type="ECO:0000256" key="9">
    <source>
        <dbReference type="ARBA" id="ARBA00023211"/>
    </source>
</evidence>
<dbReference type="InterPro" id="IPR013512">
    <property type="entry name" value="DXP_reductoisomerase_N"/>
</dbReference>
<evidence type="ECO:0000259" key="14">
    <source>
        <dbReference type="Pfam" id="PF13288"/>
    </source>
</evidence>
<feature type="domain" description="DXP reductoisomerase C-terminal" evidence="14">
    <location>
        <begin position="260"/>
        <end position="377"/>
    </location>
</feature>
<feature type="domain" description="1-deoxy-D-xylulose 5-phosphate reductoisomerase N-terminal" evidence="12">
    <location>
        <begin position="12"/>
        <end position="132"/>
    </location>
</feature>
<dbReference type="PANTHER" id="PTHR30525">
    <property type="entry name" value="1-DEOXY-D-XYLULOSE 5-PHOSPHATE REDUCTOISOMERASE"/>
    <property type="match status" value="1"/>
</dbReference>
<dbReference type="InterPro" id="IPR026877">
    <property type="entry name" value="DXPR_C"/>
</dbReference>
<dbReference type="FunFam" id="3.40.50.720:FF:000045">
    <property type="entry name" value="1-deoxy-D-xylulose 5-phosphate reductoisomerase"/>
    <property type="match status" value="1"/>
</dbReference>
<gene>
    <name evidence="15" type="ORF">MTAB308_1001</name>
</gene>
<dbReference type="STRING" id="1841859.GCA_900157385_00997"/>
<dbReference type="Pfam" id="PF08436">
    <property type="entry name" value="DXP_redisom_C"/>
    <property type="match status" value="1"/>
</dbReference>
<evidence type="ECO:0000256" key="6">
    <source>
        <dbReference type="ARBA" id="ARBA00022723"/>
    </source>
</evidence>
<reference evidence="15 16" key="1">
    <citation type="submission" date="2017-01" db="EMBL/GenBank/DDBJ databases">
        <authorList>
            <consortium name="Urmite Genomes"/>
        </authorList>
    </citation>
    <scope>NUCLEOTIDE SEQUENCE [LARGE SCALE GENOMIC DNA]</scope>
    <source>
        <strain evidence="15 16">AB308</strain>
    </source>
</reference>
<keyword evidence="9" id="KW-0464">Manganese</keyword>